<dbReference type="GO" id="GO:0005634">
    <property type="term" value="C:nucleus"/>
    <property type="evidence" value="ECO:0007669"/>
    <property type="project" value="TreeGrafter"/>
</dbReference>
<feature type="region of interest" description="Disordered" evidence="6">
    <location>
        <begin position="1"/>
        <end position="104"/>
    </location>
</feature>
<feature type="domain" description="C2H2-type" evidence="7">
    <location>
        <begin position="245"/>
        <end position="276"/>
    </location>
</feature>
<feature type="compositionally biased region" description="Polar residues" evidence="6">
    <location>
        <begin position="1"/>
        <end position="27"/>
    </location>
</feature>
<dbReference type="PANTHER" id="PTHR12522:SF4">
    <property type="entry name" value="ZINC FINGER PROTEIN ELBOW"/>
    <property type="match status" value="1"/>
</dbReference>
<proteinExistence type="inferred from homology"/>
<comment type="similarity">
    <text evidence="1">Belongs to the Elbow/Noc family.</text>
</comment>
<evidence type="ECO:0000256" key="4">
    <source>
        <dbReference type="ARBA" id="ARBA00022833"/>
    </source>
</evidence>
<dbReference type="InterPro" id="IPR013087">
    <property type="entry name" value="Znf_C2H2_type"/>
</dbReference>
<keyword evidence="2" id="KW-0479">Metal-binding</keyword>
<dbReference type="GO" id="GO:0045892">
    <property type="term" value="P:negative regulation of DNA-templated transcription"/>
    <property type="evidence" value="ECO:0007669"/>
    <property type="project" value="TreeGrafter"/>
</dbReference>
<dbReference type="EMBL" id="CM016762">
    <property type="protein sequence ID" value="TMS37625.1"/>
    <property type="molecule type" value="Genomic_DNA"/>
</dbReference>
<dbReference type="AlphaFoldDB" id="A0A4U8UXK5"/>
<dbReference type="OrthoDB" id="5874052at2759"/>
<reference evidence="8 9" key="2">
    <citation type="journal article" date="2019" name="G3 (Bethesda)">
        <title>Hybrid Assembly of the Genome of the Entomopathogenic Nematode Steinernema carpocapsae Identifies the X-Chromosome.</title>
        <authorList>
            <person name="Serra L."/>
            <person name="Macchietto M."/>
            <person name="Macias-Munoz A."/>
            <person name="McGill C.J."/>
            <person name="Rodriguez I.M."/>
            <person name="Rodriguez B."/>
            <person name="Murad R."/>
            <person name="Mortazavi A."/>
        </authorList>
    </citation>
    <scope>NUCLEOTIDE SEQUENCE [LARGE SCALE GENOMIC DNA]</scope>
    <source>
        <strain evidence="8 9">ALL</strain>
    </source>
</reference>
<organism evidence="8 9">
    <name type="scientific">Steinernema carpocapsae</name>
    <name type="common">Entomopathogenic nematode</name>
    <dbReference type="NCBI Taxonomy" id="34508"/>
    <lineage>
        <taxon>Eukaryota</taxon>
        <taxon>Metazoa</taxon>
        <taxon>Ecdysozoa</taxon>
        <taxon>Nematoda</taxon>
        <taxon>Chromadorea</taxon>
        <taxon>Rhabditida</taxon>
        <taxon>Tylenchina</taxon>
        <taxon>Panagrolaimomorpha</taxon>
        <taxon>Strongyloidoidea</taxon>
        <taxon>Steinernematidae</taxon>
        <taxon>Steinernema</taxon>
    </lineage>
</organism>
<accession>A0A4U8UXK5</accession>
<evidence type="ECO:0000256" key="3">
    <source>
        <dbReference type="ARBA" id="ARBA00022771"/>
    </source>
</evidence>
<evidence type="ECO:0000313" key="8">
    <source>
        <dbReference type="EMBL" id="TMS37625.1"/>
    </source>
</evidence>
<evidence type="ECO:0000313" key="9">
    <source>
        <dbReference type="Proteomes" id="UP000298663"/>
    </source>
</evidence>
<name>A0A4U8UXK5_STECR</name>
<dbReference type="PROSITE" id="PS50157">
    <property type="entry name" value="ZINC_FINGER_C2H2_2"/>
    <property type="match status" value="1"/>
</dbReference>
<comment type="caution">
    <text evidence="8">The sequence shown here is derived from an EMBL/GenBank/DDBJ whole genome shotgun (WGS) entry which is preliminary data.</text>
</comment>
<protein>
    <recommendedName>
        <fullName evidence="7">C2H2-type domain-containing protein</fullName>
    </recommendedName>
</protein>
<dbReference type="Proteomes" id="UP000298663">
    <property type="component" value="Chromosome X"/>
</dbReference>
<reference evidence="8 9" key="1">
    <citation type="journal article" date="2015" name="Genome Biol.">
        <title>Comparative genomics of Steinernema reveals deeply conserved gene regulatory networks.</title>
        <authorList>
            <person name="Dillman A.R."/>
            <person name="Macchietto M."/>
            <person name="Porter C.F."/>
            <person name="Rogers A."/>
            <person name="Williams B."/>
            <person name="Antoshechkin I."/>
            <person name="Lee M.M."/>
            <person name="Goodwin Z."/>
            <person name="Lu X."/>
            <person name="Lewis E.E."/>
            <person name="Goodrich-Blair H."/>
            <person name="Stock S.P."/>
            <person name="Adams B.J."/>
            <person name="Sternberg P.W."/>
            <person name="Mortazavi A."/>
        </authorList>
    </citation>
    <scope>NUCLEOTIDE SEQUENCE [LARGE SCALE GENOMIC DNA]</scope>
    <source>
        <strain evidence="8 9">ALL</strain>
    </source>
</reference>
<evidence type="ECO:0000256" key="1">
    <source>
        <dbReference type="ARBA" id="ARBA00010144"/>
    </source>
</evidence>
<evidence type="ECO:0000256" key="2">
    <source>
        <dbReference type="ARBA" id="ARBA00022723"/>
    </source>
</evidence>
<evidence type="ECO:0000256" key="5">
    <source>
        <dbReference type="PROSITE-ProRule" id="PRU00042"/>
    </source>
</evidence>
<keyword evidence="3 5" id="KW-0863">Zinc-finger</keyword>
<feature type="compositionally biased region" description="Low complexity" evidence="6">
    <location>
        <begin position="278"/>
        <end position="304"/>
    </location>
</feature>
<keyword evidence="9" id="KW-1185">Reference proteome</keyword>
<keyword evidence="4" id="KW-0862">Zinc</keyword>
<feature type="region of interest" description="Disordered" evidence="6">
    <location>
        <begin position="275"/>
        <end position="325"/>
    </location>
</feature>
<dbReference type="PANTHER" id="PTHR12522">
    <property type="entry name" value="ZINC-FINGER PROTEIN NOLZ1-RELATED"/>
    <property type="match status" value="1"/>
</dbReference>
<evidence type="ECO:0000259" key="7">
    <source>
        <dbReference type="PROSITE" id="PS50157"/>
    </source>
</evidence>
<dbReference type="InterPro" id="IPR051520">
    <property type="entry name" value="Elbow/Noc_ZnFinger"/>
</dbReference>
<dbReference type="Gene3D" id="3.30.160.60">
    <property type="entry name" value="Classic Zinc Finger"/>
    <property type="match status" value="1"/>
</dbReference>
<dbReference type="GO" id="GO:0008270">
    <property type="term" value="F:zinc ion binding"/>
    <property type="evidence" value="ECO:0007669"/>
    <property type="project" value="UniProtKB-KW"/>
</dbReference>
<gene>
    <name evidence="8" type="ORF">L596_004521</name>
</gene>
<dbReference type="EMBL" id="AZBU02000001">
    <property type="protein sequence ID" value="TMS37625.1"/>
    <property type="molecule type" value="Genomic_DNA"/>
</dbReference>
<sequence>MVSTHSSNQQYLSSEFPSKNPMDNSKSPLAMLAKTCETIGLPDPPAKKLSSPKSKDCSPASSNASGDKKEDMSPNSIKTKKDLDSKSPRSISVNEKKLFGSEPSTSMCTQFGPAAFPMMSRCFPGIGAFPGAAPFGMPFAYPPASPYAMPPTMPFPGAPGAMPPMHGHHNGRPCVTPGCNSCTPVLPSSAEMMMMPNLAQSFFAAYSNPLLAAGMTGPTSVPTSMASQLAAYQSMMAAACGQNKNICSFPDPNGQNGHCGKSFATSDELTAHMKSHMTTTNAPSSVPASSSTTTTPVHTVTNSSISAIGRSETPKKSRASPKAPTLMYGSNNAAAAMRFHPYMKNPAAAAAAQMMAASAATSPAALNAAMAASMGGAAGMPPFGMPMPPFNPATLQAMYAQQRLMGTIPHH</sequence>
<evidence type="ECO:0000256" key="6">
    <source>
        <dbReference type="SAM" id="MobiDB-lite"/>
    </source>
</evidence>